<dbReference type="Proteomes" id="UP000807785">
    <property type="component" value="Unassembled WGS sequence"/>
</dbReference>
<dbReference type="EMBL" id="JADJEV010000004">
    <property type="protein sequence ID" value="MBK6974638.1"/>
    <property type="molecule type" value="Genomic_DNA"/>
</dbReference>
<evidence type="ECO:0000313" key="1">
    <source>
        <dbReference type="EMBL" id="MBK6974638.1"/>
    </source>
</evidence>
<sequence>MRTQLQGALAVLGEPDEPALFGRPESFLRCNHHQPSIGIQFARIARRPAMELAVRDFLRTGFSPAAREALLTEPSLHADLGCCVGRTSALDAAAALRIAAGFQCESA</sequence>
<evidence type="ECO:0000313" key="2">
    <source>
        <dbReference type="Proteomes" id="UP000807785"/>
    </source>
</evidence>
<name>A0A9D7E110_9PROT</name>
<proteinExistence type="predicted"/>
<gene>
    <name evidence="1" type="ORF">IPH26_17430</name>
</gene>
<comment type="caution">
    <text evidence="1">The sequence shown here is derived from an EMBL/GenBank/DDBJ whole genome shotgun (WGS) entry which is preliminary data.</text>
</comment>
<organism evidence="1 2">
    <name type="scientific">Candidatus Methylophosphatis roskildensis</name>
    <dbReference type="NCBI Taxonomy" id="2899263"/>
    <lineage>
        <taxon>Bacteria</taxon>
        <taxon>Pseudomonadati</taxon>
        <taxon>Pseudomonadota</taxon>
        <taxon>Betaproteobacteria</taxon>
        <taxon>Nitrosomonadales</taxon>
        <taxon>Sterolibacteriaceae</taxon>
        <taxon>Candidatus Methylophosphatis</taxon>
    </lineage>
</organism>
<reference evidence="1" key="1">
    <citation type="submission" date="2020-10" db="EMBL/GenBank/DDBJ databases">
        <title>Connecting structure to function with the recovery of over 1000 high-quality activated sludge metagenome-assembled genomes encoding full-length rRNA genes using long-read sequencing.</title>
        <authorList>
            <person name="Singleton C.M."/>
            <person name="Petriglieri F."/>
            <person name="Kristensen J.M."/>
            <person name="Kirkegaard R.H."/>
            <person name="Michaelsen T.Y."/>
            <person name="Andersen M.H."/>
            <person name="Karst S.M."/>
            <person name="Dueholm M.S."/>
            <person name="Nielsen P.H."/>
            <person name="Albertsen M."/>
        </authorList>
    </citation>
    <scope>NUCLEOTIDE SEQUENCE</scope>
    <source>
        <strain evidence="1">Bjer_18-Q3-R1-45_BAT3C.347</strain>
    </source>
</reference>
<accession>A0A9D7E110</accession>
<protein>
    <submittedName>
        <fullName evidence="1">Uncharacterized protein</fullName>
    </submittedName>
</protein>
<dbReference type="AlphaFoldDB" id="A0A9D7E110"/>